<evidence type="ECO:0000313" key="4">
    <source>
        <dbReference type="Proteomes" id="UP000298429"/>
    </source>
</evidence>
<dbReference type="GO" id="GO:0006281">
    <property type="term" value="P:DNA repair"/>
    <property type="evidence" value="ECO:0007669"/>
    <property type="project" value="InterPro"/>
</dbReference>
<dbReference type="InterPro" id="IPR036217">
    <property type="entry name" value="MethylDNA_cys_MeTrfase_DNAb"/>
</dbReference>
<dbReference type="EMBL" id="RQGN01000013">
    <property type="protein sequence ID" value="TGM08939.1"/>
    <property type="molecule type" value="Genomic_DNA"/>
</dbReference>
<accession>A0A5F2BSJ3</accession>
<dbReference type="InterPro" id="IPR014048">
    <property type="entry name" value="MethylDNA_cys_MeTrfase_DNA-bd"/>
</dbReference>
<evidence type="ECO:0000256" key="1">
    <source>
        <dbReference type="ARBA" id="ARBA00022763"/>
    </source>
</evidence>
<organism evidence="3 4">
    <name type="scientific">Leptospira barantonii</name>
    <dbReference type="NCBI Taxonomy" id="2023184"/>
    <lineage>
        <taxon>Bacteria</taxon>
        <taxon>Pseudomonadati</taxon>
        <taxon>Spirochaetota</taxon>
        <taxon>Spirochaetia</taxon>
        <taxon>Leptospirales</taxon>
        <taxon>Leptospiraceae</taxon>
        <taxon>Leptospira</taxon>
    </lineage>
</organism>
<dbReference type="PANTHER" id="PTHR42942:SF1">
    <property type="entry name" value="ALKYLTRANSFERASE-LIKE PROTEIN 1"/>
    <property type="match status" value="1"/>
</dbReference>
<evidence type="ECO:0000259" key="2">
    <source>
        <dbReference type="Pfam" id="PF01035"/>
    </source>
</evidence>
<protein>
    <submittedName>
        <fullName evidence="3">MGMT family protein</fullName>
    </submittedName>
</protein>
<comment type="caution">
    <text evidence="3">The sequence shown here is derived from an EMBL/GenBank/DDBJ whole genome shotgun (WGS) entry which is preliminary data.</text>
</comment>
<dbReference type="AlphaFoldDB" id="A0A5F2BSJ3"/>
<dbReference type="Gene3D" id="1.10.10.10">
    <property type="entry name" value="Winged helix-like DNA-binding domain superfamily/Winged helix DNA-binding domain"/>
    <property type="match status" value="1"/>
</dbReference>
<keyword evidence="1" id="KW-0227">DNA damage</keyword>
<dbReference type="GO" id="GO:0003824">
    <property type="term" value="F:catalytic activity"/>
    <property type="evidence" value="ECO:0007669"/>
    <property type="project" value="InterPro"/>
</dbReference>
<dbReference type="PANTHER" id="PTHR42942">
    <property type="entry name" value="6-O-METHYLGUANINE DNA METHYLTRANSFERASE"/>
    <property type="match status" value="1"/>
</dbReference>
<name>A0A5F2BSJ3_9LEPT</name>
<dbReference type="RefSeq" id="WP_135669677.1">
    <property type="nucleotide sequence ID" value="NZ_RQGN01000013.1"/>
</dbReference>
<dbReference type="NCBIfam" id="TIGR00589">
    <property type="entry name" value="ogt"/>
    <property type="match status" value="1"/>
</dbReference>
<dbReference type="Proteomes" id="UP000298429">
    <property type="component" value="Unassembled WGS sequence"/>
</dbReference>
<reference evidence="3 4" key="1">
    <citation type="journal article" date="2019" name="PLoS Negl. Trop. Dis.">
        <title>Revisiting the worldwide diversity of Leptospira species in the environment.</title>
        <authorList>
            <person name="Vincent A.T."/>
            <person name="Schiettekatte O."/>
            <person name="Bourhy P."/>
            <person name="Veyrier F.J."/>
            <person name="Picardeau M."/>
        </authorList>
    </citation>
    <scope>NUCLEOTIDE SEQUENCE [LARGE SCALE GENOMIC DNA]</scope>
    <source>
        <strain evidence="3 4">201702444</strain>
    </source>
</reference>
<dbReference type="Pfam" id="PF01035">
    <property type="entry name" value="DNA_binding_1"/>
    <property type="match status" value="1"/>
</dbReference>
<dbReference type="OrthoDB" id="9789813at2"/>
<sequence>MPQTSKIQQRPHNVKKKEDNSEISFFKNVYTLVKKVPRGKVTSYGRIAALLGKPRAARAVGYALNALSKDQEQKVPWQRVINSQGKISFRGDTGRSILQKKILEDEGIKFNSAETIDLKIFGWPDTISDKVPRKKRR</sequence>
<gene>
    <name evidence="3" type="ORF">EHQ76_03045</name>
</gene>
<evidence type="ECO:0000313" key="3">
    <source>
        <dbReference type="EMBL" id="TGM08939.1"/>
    </source>
</evidence>
<feature type="domain" description="Methylated-DNA-[protein]-cysteine S-methyltransferase DNA binding" evidence="2">
    <location>
        <begin position="25"/>
        <end position="108"/>
    </location>
</feature>
<proteinExistence type="predicted"/>
<dbReference type="SUPFAM" id="SSF46767">
    <property type="entry name" value="Methylated DNA-protein cysteine methyltransferase, C-terminal domain"/>
    <property type="match status" value="1"/>
</dbReference>
<dbReference type="CDD" id="cd06445">
    <property type="entry name" value="ATase"/>
    <property type="match status" value="1"/>
</dbReference>
<dbReference type="InterPro" id="IPR036388">
    <property type="entry name" value="WH-like_DNA-bd_sf"/>
</dbReference>
<dbReference type="InterPro" id="IPR052520">
    <property type="entry name" value="ATL_DNA_repair"/>
</dbReference>